<feature type="region of interest" description="Disordered" evidence="1">
    <location>
        <begin position="1"/>
        <end position="64"/>
    </location>
</feature>
<dbReference type="PANTHER" id="PTHR37738:SF1">
    <property type="entry name" value="OS03G0257000 PROTEIN"/>
    <property type="match status" value="1"/>
</dbReference>
<comment type="caution">
    <text evidence="2">The sequence shown here is derived from an EMBL/GenBank/DDBJ whole genome shotgun (WGS) entry which is preliminary data.</text>
</comment>
<accession>A0ABP1GCP7</accession>
<keyword evidence="3" id="KW-1185">Reference proteome</keyword>
<feature type="compositionally biased region" description="Polar residues" evidence="1">
    <location>
        <begin position="46"/>
        <end position="56"/>
    </location>
</feature>
<dbReference type="PANTHER" id="PTHR37738">
    <property type="entry name" value="OS03G0209700 PROTEIN"/>
    <property type="match status" value="1"/>
</dbReference>
<evidence type="ECO:0000313" key="2">
    <source>
        <dbReference type="EMBL" id="CAL5229052.1"/>
    </source>
</evidence>
<gene>
    <name evidence="2" type="primary">g12301</name>
    <name evidence="2" type="ORF">VP750_LOCUS10958</name>
</gene>
<sequence>MPKIRNTTAHAIEFEVSPWQTKKRKYDQVQESSRDRPVSQDRSRQDLIQASSTHAQEPQHASEHTAHEQLNFTGDEERHSPEQHQPARNSADLDSSLCIMNFLDDESEVSPAIREAMQRLLQQTEDSDSAVPNGGSSQLPYKLEGTACLAWLPDGCLVGDLHSLDGDQAVGIRGREVISERECTRDAEWKLLHVTLQRSSSCQQASLLVEKTGCDAAMLSAPSQLHGSEVGLLGKATLLSDHSIHLSFTCEELLSDEAAERELAARHPELCGQGAIVNIGAFACSGIGLDLLDQPQKAQHEMYDSDLDA</sequence>
<protein>
    <submittedName>
        <fullName evidence="2">G12301 protein</fullName>
    </submittedName>
</protein>
<organism evidence="2 3">
    <name type="scientific">Coccomyxa viridis</name>
    <dbReference type="NCBI Taxonomy" id="1274662"/>
    <lineage>
        <taxon>Eukaryota</taxon>
        <taxon>Viridiplantae</taxon>
        <taxon>Chlorophyta</taxon>
        <taxon>core chlorophytes</taxon>
        <taxon>Trebouxiophyceae</taxon>
        <taxon>Trebouxiophyceae incertae sedis</taxon>
        <taxon>Coccomyxaceae</taxon>
        <taxon>Coccomyxa</taxon>
    </lineage>
</organism>
<feature type="compositionally biased region" description="Basic and acidic residues" evidence="1">
    <location>
        <begin position="26"/>
        <end position="45"/>
    </location>
</feature>
<name>A0ABP1GCP7_9CHLO</name>
<proteinExistence type="predicted"/>
<dbReference type="EMBL" id="CAXHTA020000019">
    <property type="protein sequence ID" value="CAL5229052.1"/>
    <property type="molecule type" value="Genomic_DNA"/>
</dbReference>
<evidence type="ECO:0000313" key="3">
    <source>
        <dbReference type="Proteomes" id="UP001497392"/>
    </source>
</evidence>
<dbReference type="Proteomes" id="UP001497392">
    <property type="component" value="Unassembled WGS sequence"/>
</dbReference>
<evidence type="ECO:0000256" key="1">
    <source>
        <dbReference type="SAM" id="MobiDB-lite"/>
    </source>
</evidence>
<reference evidence="2 3" key="1">
    <citation type="submission" date="2024-06" db="EMBL/GenBank/DDBJ databases">
        <authorList>
            <person name="Kraege A."/>
            <person name="Thomma B."/>
        </authorList>
    </citation>
    <scope>NUCLEOTIDE SEQUENCE [LARGE SCALE GENOMIC DNA]</scope>
</reference>